<evidence type="ECO:0000256" key="2">
    <source>
        <dbReference type="SAM" id="Phobius"/>
    </source>
</evidence>
<feature type="non-terminal residue" evidence="4">
    <location>
        <position position="1"/>
    </location>
</feature>
<name>A0A921KIV9_9FIRM</name>
<feature type="domain" description="MucBP" evidence="3">
    <location>
        <begin position="300"/>
        <end position="363"/>
    </location>
</feature>
<keyword evidence="2" id="KW-0472">Membrane</keyword>
<dbReference type="Gene3D" id="3.10.20.320">
    <property type="entry name" value="Putative peptidoglycan bound protein (lpxtg motif)"/>
    <property type="match status" value="3"/>
</dbReference>
<dbReference type="EMBL" id="DYWV01000080">
    <property type="protein sequence ID" value="HJF39744.1"/>
    <property type="molecule type" value="Genomic_DNA"/>
</dbReference>
<reference evidence="4" key="2">
    <citation type="submission" date="2021-09" db="EMBL/GenBank/DDBJ databases">
        <authorList>
            <person name="Gilroy R."/>
        </authorList>
    </citation>
    <scope>NUCLEOTIDE SEQUENCE</scope>
    <source>
        <strain evidence="4">CHK193-16274</strain>
    </source>
</reference>
<evidence type="ECO:0000259" key="3">
    <source>
        <dbReference type="Pfam" id="PF06458"/>
    </source>
</evidence>
<sequence>VDTYYGYVYDDELHQWVPASDSEESKPLYQVPIIRSGDNSKGLLEYGKYKVTITLTYSESIDQTPDKGGYDFYFDGVRIYGSANKTNNDYNVIDDAYNLDKENNPEYLEIRKMLLSRQDNDNLDLPQPGVGFIDGKDEGATLNDYEDYGPKNETYLKKGQAISFYLESKYLPDSVQFGAKIAQGNNIDLKISCANKENDEWKYYKGKTLTINSATELYRDLSDQCIWDKYEVDGEIKYRTRYPIVITNTSEIENIISLTNVKLTGGPDTDDTVAVNFFAYTDFNAVEAAYSLARSQFEKKITVKYVDQNGQMLADDVITKVDVNNEYDVTDLVNKEIAGYTRLEVKGDTTGIADSDKEITVVYGKNYQLAVKYVDLQGNEIEETYVNSGVEGNEYDVTDLVNKEIAGYTRLEVKGDTTGVIDSDKEITVVYGKNYQLTVKYVDENGNELTDTYSSIGVESSSYDLSEYVSKTINGYVFKTLSGDAIKGIVDQDKLIMVIYTQEANENIISNNNQNSNNQTVNDKVVNSTKTGDNLNLLLPIIGLCLSIFVYFVAKQSKKTENE</sequence>
<feature type="domain" description="MucBP" evidence="3">
    <location>
        <begin position="370"/>
        <end position="431"/>
    </location>
</feature>
<keyword evidence="1" id="KW-0677">Repeat</keyword>
<gene>
    <name evidence="4" type="ORF">K8V91_02365</name>
</gene>
<dbReference type="AlphaFoldDB" id="A0A921KIV9"/>
<keyword evidence="2" id="KW-1133">Transmembrane helix</keyword>
<dbReference type="Proteomes" id="UP000749320">
    <property type="component" value="Unassembled WGS sequence"/>
</dbReference>
<protein>
    <submittedName>
        <fullName evidence="4">MucBP domain-containing protein</fullName>
    </submittedName>
</protein>
<proteinExistence type="predicted"/>
<evidence type="ECO:0000313" key="4">
    <source>
        <dbReference type="EMBL" id="HJF39744.1"/>
    </source>
</evidence>
<evidence type="ECO:0000313" key="5">
    <source>
        <dbReference type="Proteomes" id="UP000749320"/>
    </source>
</evidence>
<evidence type="ECO:0000256" key="1">
    <source>
        <dbReference type="ARBA" id="ARBA00022737"/>
    </source>
</evidence>
<feature type="transmembrane region" description="Helical" evidence="2">
    <location>
        <begin position="537"/>
        <end position="554"/>
    </location>
</feature>
<comment type="caution">
    <text evidence="4">The sequence shown here is derived from an EMBL/GenBank/DDBJ whole genome shotgun (WGS) entry which is preliminary data.</text>
</comment>
<keyword evidence="2" id="KW-0812">Transmembrane</keyword>
<organism evidence="4 5">
    <name type="scientific">Thomasclavelia spiroformis</name>
    <dbReference type="NCBI Taxonomy" id="29348"/>
    <lineage>
        <taxon>Bacteria</taxon>
        <taxon>Bacillati</taxon>
        <taxon>Bacillota</taxon>
        <taxon>Erysipelotrichia</taxon>
        <taxon>Erysipelotrichales</taxon>
        <taxon>Coprobacillaceae</taxon>
        <taxon>Thomasclavelia</taxon>
    </lineage>
</organism>
<accession>A0A921KIV9</accession>
<dbReference type="InterPro" id="IPR009459">
    <property type="entry name" value="MucBP_dom"/>
</dbReference>
<reference evidence="4" key="1">
    <citation type="journal article" date="2021" name="PeerJ">
        <title>Extensive microbial diversity within the chicken gut microbiome revealed by metagenomics and culture.</title>
        <authorList>
            <person name="Gilroy R."/>
            <person name="Ravi A."/>
            <person name="Getino M."/>
            <person name="Pursley I."/>
            <person name="Horton D.L."/>
            <person name="Alikhan N.F."/>
            <person name="Baker D."/>
            <person name="Gharbi K."/>
            <person name="Hall N."/>
            <person name="Watson M."/>
            <person name="Adriaenssens E.M."/>
            <person name="Foster-Nyarko E."/>
            <person name="Jarju S."/>
            <person name="Secka A."/>
            <person name="Antonio M."/>
            <person name="Oren A."/>
            <person name="Chaudhuri R.R."/>
            <person name="La Ragione R."/>
            <person name="Hildebrand F."/>
            <person name="Pallen M.J."/>
        </authorList>
    </citation>
    <scope>NUCLEOTIDE SEQUENCE</scope>
    <source>
        <strain evidence="4">CHK193-16274</strain>
    </source>
</reference>
<feature type="domain" description="MucBP" evidence="3">
    <location>
        <begin position="437"/>
        <end position="501"/>
    </location>
</feature>
<dbReference type="Pfam" id="PF06458">
    <property type="entry name" value="MucBP"/>
    <property type="match status" value="3"/>
</dbReference>